<reference evidence="1" key="1">
    <citation type="journal article" date="2015" name="Nature">
        <title>Complex archaea that bridge the gap between prokaryotes and eukaryotes.</title>
        <authorList>
            <person name="Spang A."/>
            <person name="Saw J.H."/>
            <person name="Jorgensen S.L."/>
            <person name="Zaremba-Niedzwiedzka K."/>
            <person name="Martijn J."/>
            <person name="Lind A.E."/>
            <person name="van Eijk R."/>
            <person name="Schleper C."/>
            <person name="Guy L."/>
            <person name="Ettema T.J."/>
        </authorList>
    </citation>
    <scope>NUCLEOTIDE SEQUENCE</scope>
</reference>
<comment type="caution">
    <text evidence="1">The sequence shown here is derived from an EMBL/GenBank/DDBJ whole genome shotgun (WGS) entry which is preliminary data.</text>
</comment>
<gene>
    <name evidence="1" type="ORF">LCGC14_1900950</name>
</gene>
<dbReference type="AlphaFoldDB" id="A0A0F9IUQ9"/>
<sequence>MDNKLKDTICKKIDELECEPLSEQEPVLGTKNPEAPDDAHFFGYEQAKLAAAEIVCVLMDNEKCEHKKWDKWRPYKTADGITLQRRHCKKCGWMKSKETKIYSP</sequence>
<feature type="non-terminal residue" evidence="1">
    <location>
        <position position="104"/>
    </location>
</feature>
<protein>
    <submittedName>
        <fullName evidence="1">Uncharacterized protein</fullName>
    </submittedName>
</protein>
<organism evidence="1">
    <name type="scientific">marine sediment metagenome</name>
    <dbReference type="NCBI Taxonomy" id="412755"/>
    <lineage>
        <taxon>unclassified sequences</taxon>
        <taxon>metagenomes</taxon>
        <taxon>ecological metagenomes</taxon>
    </lineage>
</organism>
<evidence type="ECO:0000313" key="1">
    <source>
        <dbReference type="EMBL" id="KKL90817.1"/>
    </source>
</evidence>
<accession>A0A0F9IUQ9</accession>
<proteinExistence type="predicted"/>
<name>A0A0F9IUQ9_9ZZZZ</name>
<dbReference type="EMBL" id="LAZR01019907">
    <property type="protein sequence ID" value="KKL90817.1"/>
    <property type="molecule type" value="Genomic_DNA"/>
</dbReference>